<dbReference type="PANTHER" id="PTHR22762:SF133">
    <property type="entry name" value="P-TYPE DOMAIN-CONTAINING PROTEIN"/>
    <property type="match status" value="1"/>
</dbReference>
<dbReference type="PANTHER" id="PTHR22762">
    <property type="entry name" value="ALPHA-GLUCOSIDASE"/>
    <property type="match status" value="1"/>
</dbReference>
<organism evidence="1 2">
    <name type="scientific">Armadillidium nasatum</name>
    <dbReference type="NCBI Taxonomy" id="96803"/>
    <lineage>
        <taxon>Eukaryota</taxon>
        <taxon>Metazoa</taxon>
        <taxon>Ecdysozoa</taxon>
        <taxon>Arthropoda</taxon>
        <taxon>Crustacea</taxon>
        <taxon>Multicrustacea</taxon>
        <taxon>Malacostraca</taxon>
        <taxon>Eumalacostraca</taxon>
        <taxon>Peracarida</taxon>
        <taxon>Isopoda</taxon>
        <taxon>Oniscidea</taxon>
        <taxon>Crinocheta</taxon>
        <taxon>Armadillidiidae</taxon>
        <taxon>Armadillidium</taxon>
    </lineage>
</organism>
<accession>A0A5N5TFF0</accession>
<dbReference type="OrthoDB" id="1334205at2759"/>
<evidence type="ECO:0000313" key="1">
    <source>
        <dbReference type="EMBL" id="KAB7503660.1"/>
    </source>
</evidence>
<comment type="caution">
    <text evidence="1">The sequence shown here is derived from an EMBL/GenBank/DDBJ whole genome shotgun (WGS) entry which is preliminary data.</text>
</comment>
<protein>
    <submittedName>
        <fullName evidence="1">Sucrase-isomaltase, intestinal</fullName>
    </submittedName>
</protein>
<dbReference type="Proteomes" id="UP000326759">
    <property type="component" value="Unassembled WGS sequence"/>
</dbReference>
<keyword evidence="2" id="KW-1185">Reference proteome</keyword>
<dbReference type="EMBL" id="SEYY01004729">
    <property type="protein sequence ID" value="KAB7503660.1"/>
    <property type="molecule type" value="Genomic_DNA"/>
</dbReference>
<evidence type="ECO:0000313" key="2">
    <source>
        <dbReference type="Proteomes" id="UP000326759"/>
    </source>
</evidence>
<reference evidence="1 2" key="1">
    <citation type="journal article" date="2019" name="PLoS Biol.">
        <title>Sex chromosomes control vertical transmission of feminizing Wolbachia symbionts in an isopod.</title>
        <authorList>
            <person name="Becking T."/>
            <person name="Chebbi M.A."/>
            <person name="Giraud I."/>
            <person name="Moumen B."/>
            <person name="Laverre T."/>
            <person name="Caubet Y."/>
            <person name="Peccoud J."/>
            <person name="Gilbert C."/>
            <person name="Cordaux R."/>
        </authorList>
    </citation>
    <scope>NUCLEOTIDE SEQUENCE [LARGE SCALE GENOMIC DNA]</scope>
    <source>
        <strain evidence="1">ANa2</strain>
        <tissue evidence="1">Whole body excluding digestive tract and cuticle</tissue>
    </source>
</reference>
<sequence>MTFWKDLLKPYGPSLYSVYAPINAIPLYVRGGYILPFHEPGITTTESRQNKFGLTVALDYDEHAEGELYWDDGLLQKDNMDNSYVGNFVYDQGELTLTIQYSAAAANQLVLNFINIYGYPDEPSEVYINGNLTESSNWIYNNQTGVLNFAASLPLNEEFVIDFVICVEE</sequence>
<name>A0A5N5TFF0_9CRUS</name>
<gene>
    <name evidence="1" type="primary">Si</name>
    <name evidence="1" type="ORF">Anas_05873</name>
</gene>
<proteinExistence type="predicted"/>
<dbReference type="Gene3D" id="2.60.40.1180">
    <property type="entry name" value="Golgi alpha-mannosidase II"/>
    <property type="match status" value="1"/>
</dbReference>
<dbReference type="AlphaFoldDB" id="A0A5N5TFF0"/>
<dbReference type="GO" id="GO:0004553">
    <property type="term" value="F:hydrolase activity, hydrolyzing O-glycosyl compounds"/>
    <property type="evidence" value="ECO:0007669"/>
    <property type="project" value="TreeGrafter"/>
</dbReference>
<dbReference type="InterPro" id="IPR013780">
    <property type="entry name" value="Glyco_hydro_b"/>
</dbReference>